<dbReference type="GO" id="GO:0004823">
    <property type="term" value="F:leucine-tRNA ligase activity"/>
    <property type="evidence" value="ECO:0007669"/>
    <property type="project" value="UniProtKB-EC"/>
</dbReference>
<dbReference type="GO" id="GO:0002161">
    <property type="term" value="F:aminoacyl-tRNA deacylase activity"/>
    <property type="evidence" value="ECO:0007669"/>
    <property type="project" value="InterPro"/>
</dbReference>
<keyword evidence="4" id="KW-0547">Nucleotide-binding</keyword>
<dbReference type="InterPro" id="IPR025709">
    <property type="entry name" value="Leu_tRNA-synth_edit"/>
</dbReference>
<feature type="non-terminal residue" evidence="9">
    <location>
        <position position="1"/>
    </location>
</feature>
<evidence type="ECO:0000256" key="1">
    <source>
        <dbReference type="ARBA" id="ARBA00005594"/>
    </source>
</evidence>
<name>X1EDN3_9ZZZZ</name>
<dbReference type="PANTHER" id="PTHR43740:SF2">
    <property type="entry name" value="LEUCINE--TRNA LIGASE, MITOCHONDRIAL"/>
    <property type="match status" value="1"/>
</dbReference>
<keyword evidence="7" id="KW-0030">Aminoacyl-tRNA synthetase</keyword>
<evidence type="ECO:0000313" key="9">
    <source>
        <dbReference type="EMBL" id="GAH15254.1"/>
    </source>
</evidence>
<evidence type="ECO:0000256" key="7">
    <source>
        <dbReference type="ARBA" id="ARBA00023146"/>
    </source>
</evidence>
<evidence type="ECO:0000259" key="8">
    <source>
        <dbReference type="Pfam" id="PF13603"/>
    </source>
</evidence>
<dbReference type="PANTHER" id="PTHR43740">
    <property type="entry name" value="LEUCYL-TRNA SYNTHETASE"/>
    <property type="match status" value="1"/>
</dbReference>
<dbReference type="GO" id="GO:0006429">
    <property type="term" value="P:leucyl-tRNA aminoacylation"/>
    <property type="evidence" value="ECO:0007669"/>
    <property type="project" value="InterPro"/>
</dbReference>
<dbReference type="Gene3D" id="3.90.740.10">
    <property type="entry name" value="Valyl/Leucyl/Isoleucyl-tRNA synthetase, editing domain"/>
    <property type="match status" value="1"/>
</dbReference>
<evidence type="ECO:0000256" key="4">
    <source>
        <dbReference type="ARBA" id="ARBA00022741"/>
    </source>
</evidence>
<reference evidence="9" key="1">
    <citation type="journal article" date="2014" name="Front. Microbiol.">
        <title>High frequency of phylogenetically diverse reductive dehalogenase-homologous genes in deep subseafloor sedimentary metagenomes.</title>
        <authorList>
            <person name="Kawai M."/>
            <person name="Futagami T."/>
            <person name="Toyoda A."/>
            <person name="Takaki Y."/>
            <person name="Nishi S."/>
            <person name="Hori S."/>
            <person name="Arai W."/>
            <person name="Tsubouchi T."/>
            <person name="Morono Y."/>
            <person name="Uchiyama I."/>
            <person name="Ito T."/>
            <person name="Fujiyama A."/>
            <person name="Inagaki F."/>
            <person name="Takami H."/>
        </authorList>
    </citation>
    <scope>NUCLEOTIDE SEQUENCE</scope>
    <source>
        <strain evidence="9">Expedition CK06-06</strain>
    </source>
</reference>
<dbReference type="AlphaFoldDB" id="X1EDN3"/>
<protein>
    <recommendedName>
        <fullName evidence="2">leucine--tRNA ligase</fullName>
        <ecNumber evidence="2">6.1.1.4</ecNumber>
    </recommendedName>
</protein>
<evidence type="ECO:0000256" key="2">
    <source>
        <dbReference type="ARBA" id="ARBA00013164"/>
    </source>
</evidence>
<comment type="caution">
    <text evidence="9">The sequence shown here is derived from an EMBL/GenBank/DDBJ whole genome shotgun (WGS) entry which is preliminary data.</text>
</comment>
<keyword evidence="5" id="KW-0067">ATP-binding</keyword>
<dbReference type="EMBL" id="BART01036864">
    <property type="protein sequence ID" value="GAH15254.1"/>
    <property type="molecule type" value="Genomic_DNA"/>
</dbReference>
<evidence type="ECO:0000256" key="6">
    <source>
        <dbReference type="ARBA" id="ARBA00022917"/>
    </source>
</evidence>
<sequence>EKDFQELYDEVMRQDKFERTDIEIEKKGIFIGKFAVNPLTKEEVPIYIGNFVIYEYGAGAVMAVPAHDQRGYYNANTFHLGPARLPVQ</sequence>
<accession>X1EDN3</accession>
<evidence type="ECO:0000256" key="5">
    <source>
        <dbReference type="ARBA" id="ARBA00022840"/>
    </source>
</evidence>
<evidence type="ECO:0000256" key="3">
    <source>
        <dbReference type="ARBA" id="ARBA00022598"/>
    </source>
</evidence>
<dbReference type="Pfam" id="PF13603">
    <property type="entry name" value="tRNA-synt_1_2"/>
    <property type="match status" value="1"/>
</dbReference>
<dbReference type="InterPro" id="IPR002302">
    <property type="entry name" value="Leu-tRNA-ligase"/>
</dbReference>
<dbReference type="GO" id="GO:0005524">
    <property type="term" value="F:ATP binding"/>
    <property type="evidence" value="ECO:0007669"/>
    <property type="project" value="UniProtKB-KW"/>
</dbReference>
<gene>
    <name evidence="9" type="ORF">S01H4_61972</name>
</gene>
<proteinExistence type="inferred from homology"/>
<feature type="domain" description="Leucyl-tRNA synthetase editing" evidence="8">
    <location>
        <begin position="2"/>
        <end position="80"/>
    </location>
</feature>
<keyword evidence="3" id="KW-0436">Ligase</keyword>
<dbReference type="SUPFAM" id="SSF50677">
    <property type="entry name" value="ValRS/IleRS/LeuRS editing domain"/>
    <property type="match status" value="1"/>
</dbReference>
<organism evidence="9">
    <name type="scientific">marine sediment metagenome</name>
    <dbReference type="NCBI Taxonomy" id="412755"/>
    <lineage>
        <taxon>unclassified sequences</taxon>
        <taxon>metagenomes</taxon>
        <taxon>ecological metagenomes</taxon>
    </lineage>
</organism>
<dbReference type="InterPro" id="IPR009008">
    <property type="entry name" value="Val/Leu/Ile-tRNA-synth_edit"/>
</dbReference>
<keyword evidence="6" id="KW-0648">Protein biosynthesis</keyword>
<dbReference type="GO" id="GO:0005829">
    <property type="term" value="C:cytosol"/>
    <property type="evidence" value="ECO:0007669"/>
    <property type="project" value="TreeGrafter"/>
</dbReference>
<dbReference type="EC" id="6.1.1.4" evidence="2"/>
<comment type="similarity">
    <text evidence="1">Belongs to the class-I aminoacyl-tRNA synthetase family.</text>
</comment>